<feature type="compositionally biased region" description="Polar residues" evidence="4">
    <location>
        <begin position="18"/>
        <end position="27"/>
    </location>
</feature>
<evidence type="ECO:0000313" key="7">
    <source>
        <dbReference type="EMBL" id="DAZ92581.1"/>
    </source>
</evidence>
<dbReference type="Proteomes" id="UP001146120">
    <property type="component" value="Unassembled WGS sequence"/>
</dbReference>
<name>A0AAV2YED2_9STRA</name>
<feature type="domain" description="HTH myb-type" evidence="6">
    <location>
        <begin position="141"/>
        <end position="190"/>
    </location>
</feature>
<dbReference type="InterPro" id="IPR017930">
    <property type="entry name" value="Myb_dom"/>
</dbReference>
<dbReference type="CDD" id="cd00167">
    <property type="entry name" value="SANT"/>
    <property type="match status" value="3"/>
</dbReference>
<evidence type="ECO:0000256" key="2">
    <source>
        <dbReference type="ARBA" id="ARBA00023163"/>
    </source>
</evidence>
<dbReference type="GO" id="GO:0000978">
    <property type="term" value="F:RNA polymerase II cis-regulatory region sequence-specific DNA binding"/>
    <property type="evidence" value="ECO:0007669"/>
    <property type="project" value="TreeGrafter"/>
</dbReference>
<feature type="compositionally biased region" description="Polar residues" evidence="4">
    <location>
        <begin position="360"/>
        <end position="372"/>
    </location>
</feature>
<dbReference type="InterPro" id="IPR009057">
    <property type="entry name" value="Homeodomain-like_sf"/>
</dbReference>
<comment type="caution">
    <text evidence="7">The sequence shown here is derived from an EMBL/GenBank/DDBJ whole genome shotgun (WGS) entry which is preliminary data.</text>
</comment>
<keyword evidence="2" id="KW-0804">Transcription</keyword>
<feature type="region of interest" description="Disordered" evidence="4">
    <location>
        <begin position="1"/>
        <end position="27"/>
    </location>
</feature>
<dbReference type="EMBL" id="DAKRPA010000435">
    <property type="protein sequence ID" value="DAZ92581.1"/>
    <property type="molecule type" value="Genomic_DNA"/>
</dbReference>
<reference evidence="7" key="1">
    <citation type="submission" date="2022-11" db="EMBL/GenBank/DDBJ databases">
        <authorList>
            <person name="Morgan W.R."/>
            <person name="Tartar A."/>
        </authorList>
    </citation>
    <scope>NUCLEOTIDE SEQUENCE</scope>
    <source>
        <strain evidence="7">ARSEF 373</strain>
    </source>
</reference>
<dbReference type="Gene3D" id="1.10.10.60">
    <property type="entry name" value="Homeodomain-like"/>
    <property type="match status" value="3"/>
</dbReference>
<dbReference type="GO" id="GO:0000981">
    <property type="term" value="F:DNA-binding transcription factor activity, RNA polymerase II-specific"/>
    <property type="evidence" value="ECO:0007669"/>
    <property type="project" value="TreeGrafter"/>
</dbReference>
<feature type="region of interest" description="Disordered" evidence="4">
    <location>
        <begin position="201"/>
        <end position="256"/>
    </location>
</feature>
<keyword evidence="1" id="KW-0805">Transcription regulation</keyword>
<feature type="region of interest" description="Disordered" evidence="4">
    <location>
        <begin position="339"/>
        <end position="396"/>
    </location>
</feature>
<gene>
    <name evidence="7" type="ORF">N0F65_012811</name>
</gene>
<sequence length="413" mass="45599">MTTTSATTRRGKGPSLGRAQSNPELLSPTTAAAAGYVDYYSSVSTSASPSNSASKWLRDEDERLRDAVNKYGGKNWKLIAEALGNGRTDVQCLHRWNKVLKPGLIKGPWTTDEDNILLDLIARYGVGKIRWCDIALHLPGRGQWTPEEDEIVFRWQQKLGNKWSEIAKLLPGRTENAVKNRFNSAARRKWLMNHGVHSQSQVDILQRQQQQERQPSGDTVQPYYPSLSPPRPPTVVRTTQPTSLQHGFQQHQPAPSVPYSASIHVTVMMRPRATMDPLLPSPSPLLAANNNSERSLLFELPRPPPPPMTGLLSDSSLAVPGQTNMLVSAFSPNLADAFASVSSEQPPQAQTQTQLQPNTFDNTAVDQPQPSESFDLPEMPTPTPSLTDGGSGIDDHMQRFLDSVSIELEDLMQ</sequence>
<dbReference type="PANTHER" id="PTHR45614:SF51">
    <property type="entry name" value="MYB-LIKE DNA-BINDING PROTEIN BAS1"/>
    <property type="match status" value="1"/>
</dbReference>
<feature type="domain" description="Myb-like" evidence="5">
    <location>
        <begin position="141"/>
        <end position="186"/>
    </location>
</feature>
<evidence type="ECO:0000256" key="1">
    <source>
        <dbReference type="ARBA" id="ARBA00023015"/>
    </source>
</evidence>
<keyword evidence="3" id="KW-0539">Nucleus</keyword>
<dbReference type="SMART" id="SM00717">
    <property type="entry name" value="SANT"/>
    <property type="match status" value="3"/>
</dbReference>
<dbReference type="GO" id="GO:0005634">
    <property type="term" value="C:nucleus"/>
    <property type="evidence" value="ECO:0007669"/>
    <property type="project" value="TreeGrafter"/>
</dbReference>
<dbReference type="InterPro" id="IPR001005">
    <property type="entry name" value="SANT/Myb"/>
</dbReference>
<feature type="compositionally biased region" description="Low complexity" evidence="4">
    <location>
        <begin position="345"/>
        <end position="359"/>
    </location>
</feature>
<dbReference type="Pfam" id="PF00249">
    <property type="entry name" value="Myb_DNA-binding"/>
    <property type="match status" value="2"/>
</dbReference>
<protein>
    <submittedName>
        <fullName evidence="7">Uncharacterized protein</fullName>
    </submittedName>
</protein>
<feature type="domain" description="HTH myb-type" evidence="6">
    <location>
        <begin position="55"/>
        <end position="104"/>
    </location>
</feature>
<dbReference type="PANTHER" id="PTHR45614">
    <property type="entry name" value="MYB PROTEIN-RELATED"/>
    <property type="match status" value="1"/>
</dbReference>
<feature type="domain" description="Myb-like" evidence="5">
    <location>
        <begin position="48"/>
        <end position="100"/>
    </location>
</feature>
<evidence type="ECO:0000259" key="5">
    <source>
        <dbReference type="PROSITE" id="PS50090"/>
    </source>
</evidence>
<dbReference type="FunFam" id="1.10.10.60:FF:000016">
    <property type="entry name" value="Transcriptional activator Myb isoform A"/>
    <property type="match status" value="1"/>
</dbReference>
<evidence type="ECO:0000256" key="3">
    <source>
        <dbReference type="ARBA" id="ARBA00023242"/>
    </source>
</evidence>
<proteinExistence type="predicted"/>
<feature type="compositionally biased region" description="Polar residues" evidence="4">
    <location>
        <begin position="243"/>
        <end position="253"/>
    </location>
</feature>
<dbReference type="PROSITE" id="PS51294">
    <property type="entry name" value="HTH_MYB"/>
    <property type="match status" value="3"/>
</dbReference>
<dbReference type="PROSITE" id="PS50090">
    <property type="entry name" value="MYB_LIKE"/>
    <property type="match status" value="3"/>
</dbReference>
<evidence type="ECO:0000313" key="8">
    <source>
        <dbReference type="Proteomes" id="UP001146120"/>
    </source>
</evidence>
<feature type="domain" description="HTH myb-type" evidence="6">
    <location>
        <begin position="106"/>
        <end position="140"/>
    </location>
</feature>
<feature type="domain" description="Myb-like" evidence="5">
    <location>
        <begin position="101"/>
        <end position="140"/>
    </location>
</feature>
<dbReference type="SUPFAM" id="SSF46689">
    <property type="entry name" value="Homeodomain-like"/>
    <property type="match status" value="2"/>
</dbReference>
<keyword evidence="8" id="KW-1185">Reference proteome</keyword>
<dbReference type="InterPro" id="IPR050560">
    <property type="entry name" value="MYB_TF"/>
</dbReference>
<accession>A0AAV2YED2</accession>
<dbReference type="AlphaFoldDB" id="A0AAV2YED2"/>
<evidence type="ECO:0000259" key="6">
    <source>
        <dbReference type="PROSITE" id="PS51294"/>
    </source>
</evidence>
<reference evidence="7" key="2">
    <citation type="journal article" date="2023" name="Microbiol Resour">
        <title>Decontamination and Annotation of the Draft Genome Sequence of the Oomycete Lagenidium giganteum ARSEF 373.</title>
        <authorList>
            <person name="Morgan W.R."/>
            <person name="Tartar A."/>
        </authorList>
    </citation>
    <scope>NUCLEOTIDE SEQUENCE</scope>
    <source>
        <strain evidence="7">ARSEF 373</strain>
    </source>
</reference>
<organism evidence="7 8">
    <name type="scientific">Lagenidium giganteum</name>
    <dbReference type="NCBI Taxonomy" id="4803"/>
    <lineage>
        <taxon>Eukaryota</taxon>
        <taxon>Sar</taxon>
        <taxon>Stramenopiles</taxon>
        <taxon>Oomycota</taxon>
        <taxon>Peronosporomycetes</taxon>
        <taxon>Pythiales</taxon>
        <taxon>Pythiaceae</taxon>
    </lineage>
</organism>
<feature type="compositionally biased region" description="Low complexity" evidence="4">
    <location>
        <begin position="201"/>
        <end position="214"/>
    </location>
</feature>
<evidence type="ECO:0000256" key="4">
    <source>
        <dbReference type="SAM" id="MobiDB-lite"/>
    </source>
</evidence>